<comment type="caution">
    <text evidence="4">The sequence shown here is derived from an EMBL/GenBank/DDBJ whole genome shotgun (WGS) entry which is preliminary data.</text>
</comment>
<dbReference type="AlphaFoldDB" id="A0A1C1YZ50"/>
<dbReference type="Gene3D" id="3.10.580.10">
    <property type="entry name" value="CBS-domain"/>
    <property type="match status" value="1"/>
</dbReference>
<dbReference type="Pfam" id="PF00571">
    <property type="entry name" value="CBS"/>
    <property type="match status" value="2"/>
</dbReference>
<dbReference type="PROSITE" id="PS51371">
    <property type="entry name" value="CBS"/>
    <property type="match status" value="2"/>
</dbReference>
<name>A0A1C1YZ50_9HYPH</name>
<reference evidence="4 5" key="1">
    <citation type="submission" date="2015-12" db="EMBL/GenBank/DDBJ databases">
        <authorList>
            <person name="Shamseldin A."/>
            <person name="Moawad H."/>
            <person name="Abd El-Rahim W.M."/>
            <person name="Sadowsky M.J."/>
        </authorList>
    </citation>
    <scope>NUCLEOTIDE SEQUENCE [LARGE SCALE GENOMIC DNA]</scope>
    <source>
        <strain evidence="4 5">JC234</strain>
    </source>
</reference>
<dbReference type="RefSeq" id="WP_066175293.1">
    <property type="nucleotide sequence ID" value="NZ_LQZT01000003.1"/>
</dbReference>
<organism evidence="4 5">
    <name type="scientific">Hoeflea olei</name>
    <dbReference type="NCBI Taxonomy" id="1480615"/>
    <lineage>
        <taxon>Bacteria</taxon>
        <taxon>Pseudomonadati</taxon>
        <taxon>Pseudomonadota</taxon>
        <taxon>Alphaproteobacteria</taxon>
        <taxon>Hyphomicrobiales</taxon>
        <taxon>Rhizobiaceae</taxon>
        <taxon>Hoeflea</taxon>
    </lineage>
</organism>
<evidence type="ECO:0000256" key="1">
    <source>
        <dbReference type="ARBA" id="ARBA00023122"/>
    </source>
</evidence>
<sequence length="142" mass="15462">MTVKQILDEKGRDVVTVRPSMGTEEAIRFLADNKIGAVVVTDGSGRIAGILSERDIVRAVAARGVQALASEISEIMTSKVTTCGEQHSINQVMELMTNGRFRHLPVEEGGKLVGIISIGDVVRRRIEDIEREAEDIKAYIAS</sequence>
<feature type="domain" description="CBS" evidence="3">
    <location>
        <begin position="76"/>
        <end position="131"/>
    </location>
</feature>
<protein>
    <submittedName>
        <fullName evidence="4">Inosine-5-monophosphate dehydrogenase</fullName>
    </submittedName>
</protein>
<dbReference type="InterPro" id="IPR044725">
    <property type="entry name" value="CBSX3_CBS_dom"/>
</dbReference>
<dbReference type="PANTHER" id="PTHR43080">
    <property type="entry name" value="CBS DOMAIN-CONTAINING PROTEIN CBSX3, MITOCHONDRIAL"/>
    <property type="match status" value="1"/>
</dbReference>
<proteinExistence type="predicted"/>
<keyword evidence="1 2" id="KW-0129">CBS domain</keyword>
<dbReference type="CDD" id="cd04623">
    <property type="entry name" value="CBS_pair_bac_euk"/>
    <property type="match status" value="1"/>
</dbReference>
<keyword evidence="5" id="KW-1185">Reference proteome</keyword>
<dbReference type="STRING" id="1480615.AWJ14_20720"/>
<evidence type="ECO:0000313" key="4">
    <source>
        <dbReference type="EMBL" id="OCW58813.1"/>
    </source>
</evidence>
<dbReference type="InterPro" id="IPR051257">
    <property type="entry name" value="Diverse_CBS-Domain"/>
</dbReference>
<dbReference type="EMBL" id="LQZT01000003">
    <property type="protein sequence ID" value="OCW58813.1"/>
    <property type="molecule type" value="Genomic_DNA"/>
</dbReference>
<dbReference type="SMART" id="SM00116">
    <property type="entry name" value="CBS"/>
    <property type="match status" value="2"/>
</dbReference>
<dbReference type="SUPFAM" id="SSF54631">
    <property type="entry name" value="CBS-domain pair"/>
    <property type="match status" value="1"/>
</dbReference>
<evidence type="ECO:0000313" key="5">
    <source>
        <dbReference type="Proteomes" id="UP000094795"/>
    </source>
</evidence>
<gene>
    <name evidence="4" type="ORF">AWJ14_20720</name>
</gene>
<evidence type="ECO:0000259" key="3">
    <source>
        <dbReference type="PROSITE" id="PS51371"/>
    </source>
</evidence>
<evidence type="ECO:0000256" key="2">
    <source>
        <dbReference type="PROSITE-ProRule" id="PRU00703"/>
    </source>
</evidence>
<dbReference type="InterPro" id="IPR000644">
    <property type="entry name" value="CBS_dom"/>
</dbReference>
<accession>A0A1C1YZ50</accession>
<dbReference type="OrthoDB" id="9807125at2"/>
<dbReference type="Proteomes" id="UP000094795">
    <property type="component" value="Unassembled WGS sequence"/>
</dbReference>
<dbReference type="PANTHER" id="PTHR43080:SF2">
    <property type="entry name" value="CBS DOMAIN-CONTAINING PROTEIN"/>
    <property type="match status" value="1"/>
</dbReference>
<dbReference type="InterPro" id="IPR046342">
    <property type="entry name" value="CBS_dom_sf"/>
</dbReference>
<feature type="domain" description="CBS" evidence="3">
    <location>
        <begin position="10"/>
        <end position="68"/>
    </location>
</feature>